<proteinExistence type="predicted"/>
<name>A0A5K8A6C0_9BACT</name>
<dbReference type="RefSeq" id="WP_197743277.1">
    <property type="nucleotide sequence ID" value="NZ_AP021879.1"/>
</dbReference>
<sequence>MKFIFLRAFDILDLKFNRYCINNAKCKMKRFVFLILCISICSLLFNGCYESEYPIIDKGEKVDLSGSYKQQDKISGSIKTVKFTEQKDGIWPLSHYRYKDQDGDITLFKKLSSELYLAQESVQNGKRYEYAFVDFIDDKTALILVADLMNKGDYIEALLKKYNIEAKEVSRNDVPLLQINGNTEKMIKFFNAHDKSLMMVVLKLEKLEKEEKTKRKKQTDRGDLSESQRVILSIDKYIESYLKGEYDTLIKHDSSMYREVVNKTKKAPKQLQDKENEKYFSEKFNYIKSYEKSKEKRGTLFDNSSTSNSILQNAFGGGASFLDLMYPKINYEVMEVRDYSPSGLSECERCNKVGFVRLEYFDKEYSPYFNYKKNKKVKSCIVEVYLDKWTNKNNGDTYYKILHFKPTKYETKLFDINKNDNVEKEDDDKNKNHAEFVVNIQKNLKRLGYYNGGIDGIAGKGTISSVKAYQKDNNLKIDGKLTNSLKVHLESNTKRFSISNNKTETLENKIDKTIDNIFDKLFKK</sequence>
<evidence type="ECO:0000313" key="2">
    <source>
        <dbReference type="EMBL" id="BBO88011.1"/>
    </source>
</evidence>
<dbReference type="InterPro" id="IPR002477">
    <property type="entry name" value="Peptidoglycan-bd-like"/>
</dbReference>
<dbReference type="Gene3D" id="1.10.101.10">
    <property type="entry name" value="PGBD-like superfamily/PGBD"/>
    <property type="match status" value="1"/>
</dbReference>
<accession>A0A5K8A6C0</accession>
<dbReference type="InterPro" id="IPR036366">
    <property type="entry name" value="PGBDSf"/>
</dbReference>
<dbReference type="EMBL" id="AP021879">
    <property type="protein sequence ID" value="BBO88011.1"/>
    <property type="molecule type" value="Genomic_DNA"/>
</dbReference>
<evidence type="ECO:0000313" key="3">
    <source>
        <dbReference type="Proteomes" id="UP000422108"/>
    </source>
</evidence>
<protein>
    <recommendedName>
        <fullName evidence="1">Peptidoglycan binding-like domain-containing protein</fullName>
    </recommendedName>
</protein>
<organism evidence="2 3">
    <name type="scientific">Desulfosarcina ovata subsp. ovata</name>
    <dbReference type="NCBI Taxonomy" id="2752305"/>
    <lineage>
        <taxon>Bacteria</taxon>
        <taxon>Pseudomonadati</taxon>
        <taxon>Thermodesulfobacteriota</taxon>
        <taxon>Desulfobacteria</taxon>
        <taxon>Desulfobacterales</taxon>
        <taxon>Desulfosarcinaceae</taxon>
        <taxon>Desulfosarcina</taxon>
    </lineage>
</organism>
<evidence type="ECO:0000259" key="1">
    <source>
        <dbReference type="Pfam" id="PF01471"/>
    </source>
</evidence>
<feature type="domain" description="Peptidoglycan binding-like" evidence="1">
    <location>
        <begin position="435"/>
        <end position="484"/>
    </location>
</feature>
<dbReference type="AlphaFoldDB" id="A0A5K8A6C0"/>
<dbReference type="Proteomes" id="UP000422108">
    <property type="component" value="Chromosome"/>
</dbReference>
<dbReference type="Pfam" id="PF01471">
    <property type="entry name" value="PG_binding_1"/>
    <property type="match status" value="1"/>
</dbReference>
<reference evidence="2 3" key="1">
    <citation type="submission" date="2019-11" db="EMBL/GenBank/DDBJ databases">
        <title>Comparative genomics of hydrocarbon-degrading Desulfosarcina strains.</title>
        <authorList>
            <person name="Watanabe M."/>
            <person name="Kojima H."/>
            <person name="Fukui M."/>
        </authorList>
    </citation>
    <scope>NUCLEOTIDE SEQUENCE [LARGE SCALE GENOMIC DNA]</scope>
    <source>
        <strain evidence="3">oXyS1</strain>
    </source>
</reference>
<dbReference type="InterPro" id="IPR036365">
    <property type="entry name" value="PGBD-like_sf"/>
</dbReference>
<dbReference type="SUPFAM" id="SSF47090">
    <property type="entry name" value="PGBD-like"/>
    <property type="match status" value="1"/>
</dbReference>
<gene>
    <name evidence="2" type="ORF">DSCOOX_11910</name>
</gene>
<keyword evidence="3" id="KW-1185">Reference proteome</keyword>